<dbReference type="InterPro" id="IPR043128">
    <property type="entry name" value="Rev_trsase/Diguanyl_cyclase"/>
</dbReference>
<reference evidence="9" key="1">
    <citation type="submission" date="2021-02" db="EMBL/GenBank/DDBJ databases">
        <authorList>
            <person name="Nowell W R."/>
        </authorList>
    </citation>
    <scope>NUCLEOTIDE SEQUENCE</scope>
</reference>
<feature type="non-terminal residue" evidence="9">
    <location>
        <position position="193"/>
    </location>
</feature>
<dbReference type="AlphaFoldDB" id="A0A8S3JIU2"/>
<proteinExistence type="predicted"/>
<dbReference type="Pfam" id="PF00078">
    <property type="entry name" value="RVT_1"/>
    <property type="match status" value="1"/>
</dbReference>
<dbReference type="PANTHER" id="PTHR33064:SF37">
    <property type="entry name" value="RIBONUCLEASE H"/>
    <property type="match status" value="1"/>
</dbReference>
<evidence type="ECO:0000313" key="10">
    <source>
        <dbReference type="Proteomes" id="UP000676336"/>
    </source>
</evidence>
<dbReference type="Gene3D" id="3.30.70.270">
    <property type="match status" value="2"/>
</dbReference>
<feature type="domain" description="Reverse transcriptase" evidence="8">
    <location>
        <begin position="1"/>
        <end position="115"/>
    </location>
</feature>
<dbReference type="GO" id="GO:0004519">
    <property type="term" value="F:endonuclease activity"/>
    <property type="evidence" value="ECO:0007669"/>
    <property type="project" value="UniProtKB-KW"/>
</dbReference>
<dbReference type="InterPro" id="IPR043502">
    <property type="entry name" value="DNA/RNA_pol_sf"/>
</dbReference>
<evidence type="ECO:0000256" key="3">
    <source>
        <dbReference type="ARBA" id="ARBA00022695"/>
    </source>
</evidence>
<sequence>MDLKSGFWQIELDEESRPKTAFVTHAGLYHFTVMPFGLTNAPATFQRLMDLVLGGLKWSCALVYLDDIIVYSPTFSSHLQHLESVLQQIQENGLTLHLSKCQFCKTKLRYLGHVVSQTGIEPDPEKIRAVRDYLVPTRLKEVRTFLGLTSYYRRFIKNYAAIAEPLISLTRNSDNKPFQWTSLCQQAFDHLRH</sequence>
<keyword evidence="1" id="KW-0645">Protease</keyword>
<dbReference type="Proteomes" id="UP000676336">
    <property type="component" value="Unassembled WGS sequence"/>
</dbReference>
<keyword evidence="6" id="KW-0378">Hydrolase</keyword>
<dbReference type="GO" id="GO:0008233">
    <property type="term" value="F:peptidase activity"/>
    <property type="evidence" value="ECO:0007669"/>
    <property type="project" value="UniProtKB-KW"/>
</dbReference>
<keyword evidence="7" id="KW-0695">RNA-directed DNA polymerase</keyword>
<dbReference type="SUPFAM" id="SSF56672">
    <property type="entry name" value="DNA/RNA polymerases"/>
    <property type="match status" value="1"/>
</dbReference>
<evidence type="ECO:0000256" key="5">
    <source>
        <dbReference type="ARBA" id="ARBA00022759"/>
    </source>
</evidence>
<evidence type="ECO:0000256" key="4">
    <source>
        <dbReference type="ARBA" id="ARBA00022722"/>
    </source>
</evidence>
<dbReference type="FunFam" id="3.30.70.270:FF:000020">
    <property type="entry name" value="Transposon Tf2-6 polyprotein-like Protein"/>
    <property type="match status" value="1"/>
</dbReference>
<dbReference type="CDD" id="cd01647">
    <property type="entry name" value="RT_LTR"/>
    <property type="match status" value="1"/>
</dbReference>
<keyword evidence="5" id="KW-0255">Endonuclease</keyword>
<dbReference type="FunFam" id="3.10.10.10:FF:000007">
    <property type="entry name" value="Retrovirus-related Pol polyprotein from transposon 17.6-like Protein"/>
    <property type="match status" value="1"/>
</dbReference>
<organism evidence="9 10">
    <name type="scientific">Rotaria magnacalcarata</name>
    <dbReference type="NCBI Taxonomy" id="392030"/>
    <lineage>
        <taxon>Eukaryota</taxon>
        <taxon>Metazoa</taxon>
        <taxon>Spiralia</taxon>
        <taxon>Gnathifera</taxon>
        <taxon>Rotifera</taxon>
        <taxon>Eurotatoria</taxon>
        <taxon>Bdelloidea</taxon>
        <taxon>Philodinida</taxon>
        <taxon>Philodinidae</taxon>
        <taxon>Rotaria</taxon>
    </lineage>
</organism>
<keyword evidence="4" id="KW-0540">Nuclease</keyword>
<dbReference type="FunFam" id="3.30.70.270:FF:000003">
    <property type="entry name" value="Transposon Ty3-G Gag-Pol polyprotein"/>
    <property type="match status" value="1"/>
</dbReference>
<keyword evidence="2" id="KW-0808">Transferase</keyword>
<name>A0A8S3JIU2_9BILA</name>
<keyword evidence="3" id="KW-0548">Nucleotidyltransferase</keyword>
<dbReference type="Gene3D" id="3.10.10.10">
    <property type="entry name" value="HIV Type 1 Reverse Transcriptase, subunit A, domain 1"/>
    <property type="match status" value="1"/>
</dbReference>
<dbReference type="InterPro" id="IPR000477">
    <property type="entry name" value="RT_dom"/>
</dbReference>
<dbReference type="EMBL" id="CAJOBI010348980">
    <property type="protein sequence ID" value="CAF5219907.1"/>
    <property type="molecule type" value="Genomic_DNA"/>
</dbReference>
<dbReference type="InterPro" id="IPR051320">
    <property type="entry name" value="Viral_Replic_Matur_Polypro"/>
</dbReference>
<evidence type="ECO:0000256" key="7">
    <source>
        <dbReference type="ARBA" id="ARBA00022918"/>
    </source>
</evidence>
<gene>
    <name evidence="9" type="ORF">SMN809_LOCUS81634</name>
</gene>
<dbReference type="GO" id="GO:0003964">
    <property type="term" value="F:RNA-directed DNA polymerase activity"/>
    <property type="evidence" value="ECO:0007669"/>
    <property type="project" value="UniProtKB-KW"/>
</dbReference>
<dbReference type="PROSITE" id="PS50878">
    <property type="entry name" value="RT_POL"/>
    <property type="match status" value="1"/>
</dbReference>
<evidence type="ECO:0000259" key="8">
    <source>
        <dbReference type="PROSITE" id="PS50878"/>
    </source>
</evidence>
<dbReference type="PANTHER" id="PTHR33064">
    <property type="entry name" value="POL PROTEIN"/>
    <property type="match status" value="1"/>
</dbReference>
<evidence type="ECO:0000256" key="2">
    <source>
        <dbReference type="ARBA" id="ARBA00022679"/>
    </source>
</evidence>
<dbReference type="GO" id="GO:0006508">
    <property type="term" value="P:proteolysis"/>
    <property type="evidence" value="ECO:0007669"/>
    <property type="project" value="UniProtKB-KW"/>
</dbReference>
<comment type="caution">
    <text evidence="9">The sequence shown here is derived from an EMBL/GenBank/DDBJ whole genome shotgun (WGS) entry which is preliminary data.</text>
</comment>
<protein>
    <recommendedName>
        <fullName evidence="8">Reverse transcriptase domain-containing protein</fullName>
    </recommendedName>
</protein>
<evidence type="ECO:0000313" key="9">
    <source>
        <dbReference type="EMBL" id="CAF5219907.1"/>
    </source>
</evidence>
<accession>A0A8S3JIU2</accession>
<evidence type="ECO:0000256" key="1">
    <source>
        <dbReference type="ARBA" id="ARBA00022670"/>
    </source>
</evidence>
<evidence type="ECO:0000256" key="6">
    <source>
        <dbReference type="ARBA" id="ARBA00022801"/>
    </source>
</evidence>